<feature type="region of interest" description="Disordered" evidence="4">
    <location>
        <begin position="527"/>
        <end position="583"/>
    </location>
</feature>
<dbReference type="Proteomes" id="UP001515480">
    <property type="component" value="Unassembled WGS sequence"/>
</dbReference>
<sequence>MSRRATLLFLLFLELSQQLASLSPGQKRRAKKREYWEQHKAEPPPRRQPLPAARKRDSLETHSSDLTPPLRRQSSPADSWRAPRRQEDLPPRQSSPADSWRAPRRQEDLPPRQSPPADSWRALRRLVDAPPPATPPPPRTLSQGERVMVQVLGFSPLGMNLRTVDGGLAALSYHDDAEYHSTAPRPADVLAATVVKQRDDGKLDVTFRPLGAVARIDEAAAAVLAALLEAAAHATEDASLPLGDASAPEEVRARLGVSKASFKAALGRLLKLRLLDAPLQPHQTVLSTELTQRIASSLQKDLPSVLSELWPPELPRPADAATAPRVVQLRALAEESAGSVYVSLERLPPWLFTQSVDADDEPPSPSTRAASALLQLLAPYGRVHALRGLLSPEGRPSGRCIAQFSSAAEAASAVDGLRAQGVPIFPFREPREAPRERAHAAPPAAEAVERCRVFVGNLHPQATEDDLWDLFLDCGYITEVSLAKADDGISCKGFGHVQFSEVAGARAAVALSPRLDGRPVRVELARARTDARRQAAPRAEAGGRARGAERKGLRREPRTEEMSRVGRGARGDGAGWLGRRSAG</sequence>
<feature type="signal peptide" evidence="5">
    <location>
        <begin position="1"/>
        <end position="21"/>
    </location>
</feature>
<feature type="compositionally biased region" description="Basic and acidic residues" evidence="4">
    <location>
        <begin position="33"/>
        <end position="45"/>
    </location>
</feature>
<feature type="region of interest" description="Disordered" evidence="4">
    <location>
        <begin position="21"/>
        <end position="119"/>
    </location>
</feature>
<evidence type="ECO:0000259" key="6">
    <source>
        <dbReference type="PROSITE" id="PS50102"/>
    </source>
</evidence>
<protein>
    <recommendedName>
        <fullName evidence="6">RRM domain-containing protein</fullName>
    </recommendedName>
</protein>
<dbReference type="InterPro" id="IPR012677">
    <property type="entry name" value="Nucleotide-bd_a/b_plait_sf"/>
</dbReference>
<name>A0AB34JA05_PRYPA</name>
<evidence type="ECO:0000256" key="2">
    <source>
        <dbReference type="ARBA" id="ARBA00022884"/>
    </source>
</evidence>
<evidence type="ECO:0000313" key="8">
    <source>
        <dbReference type="Proteomes" id="UP001515480"/>
    </source>
</evidence>
<dbReference type="Pfam" id="PF00076">
    <property type="entry name" value="RRM_1"/>
    <property type="match status" value="1"/>
</dbReference>
<evidence type="ECO:0000256" key="1">
    <source>
        <dbReference type="ARBA" id="ARBA00022737"/>
    </source>
</evidence>
<feature type="compositionally biased region" description="Basic and acidic residues" evidence="4">
    <location>
        <begin position="54"/>
        <end position="63"/>
    </location>
</feature>
<accession>A0AB34JA05</accession>
<dbReference type="InterPro" id="IPR035979">
    <property type="entry name" value="RBD_domain_sf"/>
</dbReference>
<reference evidence="7 8" key="1">
    <citation type="journal article" date="2024" name="Science">
        <title>Giant polyketide synthase enzymes in the biosynthesis of giant marine polyether toxins.</title>
        <authorList>
            <person name="Fallon T.R."/>
            <person name="Shende V.V."/>
            <person name="Wierzbicki I.H."/>
            <person name="Pendleton A.L."/>
            <person name="Watervoot N.F."/>
            <person name="Auber R.P."/>
            <person name="Gonzalez D.J."/>
            <person name="Wisecaver J.H."/>
            <person name="Moore B.S."/>
        </authorList>
    </citation>
    <scope>NUCLEOTIDE SEQUENCE [LARGE SCALE GENOMIC DNA]</scope>
    <source>
        <strain evidence="7 8">12B1</strain>
    </source>
</reference>
<dbReference type="Gene3D" id="3.30.70.330">
    <property type="match status" value="1"/>
</dbReference>
<dbReference type="AlphaFoldDB" id="A0AB34JA05"/>
<feature type="compositionally biased region" description="Basic and acidic residues" evidence="4">
    <location>
        <begin position="541"/>
        <end position="564"/>
    </location>
</feature>
<dbReference type="InterPro" id="IPR000504">
    <property type="entry name" value="RRM_dom"/>
</dbReference>
<dbReference type="Pfam" id="PF17783">
    <property type="entry name" value="WHD_CvfB"/>
    <property type="match status" value="1"/>
</dbReference>
<evidence type="ECO:0000256" key="5">
    <source>
        <dbReference type="SAM" id="SignalP"/>
    </source>
</evidence>
<dbReference type="EMBL" id="JBGBPQ010000011">
    <property type="protein sequence ID" value="KAL1515466.1"/>
    <property type="molecule type" value="Genomic_DNA"/>
</dbReference>
<dbReference type="InterPro" id="IPR040764">
    <property type="entry name" value="CvfB_WH"/>
</dbReference>
<keyword evidence="2 3" id="KW-0694">RNA-binding</keyword>
<dbReference type="PANTHER" id="PTHR23236">
    <property type="entry name" value="EUKARYOTIC TRANSLATION INITIATION FACTOR 4B/4H"/>
    <property type="match status" value="1"/>
</dbReference>
<evidence type="ECO:0000313" key="7">
    <source>
        <dbReference type="EMBL" id="KAL1515466.1"/>
    </source>
</evidence>
<evidence type="ECO:0000256" key="3">
    <source>
        <dbReference type="PROSITE-ProRule" id="PRU00176"/>
    </source>
</evidence>
<dbReference type="GO" id="GO:0003723">
    <property type="term" value="F:RNA binding"/>
    <property type="evidence" value="ECO:0007669"/>
    <property type="project" value="UniProtKB-UniRule"/>
</dbReference>
<keyword evidence="8" id="KW-1185">Reference proteome</keyword>
<organism evidence="7 8">
    <name type="scientific">Prymnesium parvum</name>
    <name type="common">Toxic golden alga</name>
    <dbReference type="NCBI Taxonomy" id="97485"/>
    <lineage>
        <taxon>Eukaryota</taxon>
        <taxon>Haptista</taxon>
        <taxon>Haptophyta</taxon>
        <taxon>Prymnesiophyceae</taxon>
        <taxon>Prymnesiales</taxon>
        <taxon>Prymnesiaceae</taxon>
        <taxon>Prymnesium</taxon>
    </lineage>
</organism>
<dbReference type="SMART" id="SM00360">
    <property type="entry name" value="RRM"/>
    <property type="match status" value="1"/>
</dbReference>
<dbReference type="SUPFAM" id="SSF54928">
    <property type="entry name" value="RNA-binding domain, RBD"/>
    <property type="match status" value="1"/>
</dbReference>
<comment type="caution">
    <text evidence="7">The sequence shown here is derived from an EMBL/GenBank/DDBJ whole genome shotgun (WGS) entry which is preliminary data.</text>
</comment>
<evidence type="ECO:0000256" key="4">
    <source>
        <dbReference type="SAM" id="MobiDB-lite"/>
    </source>
</evidence>
<proteinExistence type="predicted"/>
<dbReference type="PROSITE" id="PS50102">
    <property type="entry name" value="RRM"/>
    <property type="match status" value="1"/>
</dbReference>
<keyword evidence="1" id="KW-0677">Repeat</keyword>
<feature type="domain" description="RRM" evidence="6">
    <location>
        <begin position="451"/>
        <end position="527"/>
    </location>
</feature>
<keyword evidence="5" id="KW-0732">Signal</keyword>
<feature type="chain" id="PRO_5044326639" description="RRM domain-containing protein" evidence="5">
    <location>
        <begin position="22"/>
        <end position="583"/>
    </location>
</feature>
<dbReference type="PANTHER" id="PTHR23236:SF119">
    <property type="entry name" value="NUCLEAR RNA-BINDING PROTEIN SART-3"/>
    <property type="match status" value="1"/>
</dbReference>
<gene>
    <name evidence="7" type="ORF">AB1Y20_002090</name>
</gene>
<dbReference type="InterPro" id="IPR036388">
    <property type="entry name" value="WH-like_DNA-bd_sf"/>
</dbReference>
<dbReference type="Gene3D" id="1.10.10.10">
    <property type="entry name" value="Winged helix-like DNA-binding domain superfamily/Winged helix DNA-binding domain"/>
    <property type="match status" value="1"/>
</dbReference>